<dbReference type="PANTHER" id="PTHR43712">
    <property type="entry name" value="PUTATIVE (AFU_ORTHOLOGUE AFUA_4G14580)-RELATED"/>
    <property type="match status" value="1"/>
</dbReference>
<gene>
    <name evidence="1" type="ORF">GMOD_00005477</name>
</gene>
<keyword evidence="2" id="KW-1185">Reference proteome</keyword>
<dbReference type="GO" id="GO:0032259">
    <property type="term" value="P:methylation"/>
    <property type="evidence" value="ECO:0007669"/>
    <property type="project" value="UniProtKB-KW"/>
</dbReference>
<keyword evidence="1" id="KW-0808">Transferase</keyword>
<dbReference type="Gene3D" id="3.40.50.150">
    <property type="entry name" value="Vaccinia Virus protein VP39"/>
    <property type="match status" value="1"/>
</dbReference>
<sequence>MASLQVLASIPLTQTVAVQDVADVSGVPLPQLLRLIRTTATAGFLHEPQPGLVEHTALSAQFVKKPFLTDAVAFLSDTALPAALQMVTATGLRTQLANAKQVPSDLASTQSNLSLGAECERHPKLKRQVAAYHRLRQKTFDDSVTEILSRLDWTSLGDATVILVGSRSTTTARALITQHPDLRFIVQMADKDGPDLLKQLDSRTSIQFRARGECQLNKTAHVFVLYLPGASLYSSREVVLAEIAAEMRIHFDVLRANSDARLLLVAELLPDPGKVERKIEAAARSHDLFLMQLANGGLLDMTQLQEMVSSVGDEKGYFCVVNQVRSRQGPTVVLQVRIKDL</sequence>
<accession>A0A3M7LVT8</accession>
<name>A0A3M7LVT8_9PLEO</name>
<dbReference type="OrthoDB" id="2410195at2759"/>
<dbReference type="EMBL" id="KE747806">
    <property type="protein sequence ID" value="RMZ66341.1"/>
    <property type="molecule type" value="Genomic_DNA"/>
</dbReference>
<evidence type="ECO:0000313" key="1">
    <source>
        <dbReference type="EMBL" id="RMZ66341.1"/>
    </source>
</evidence>
<dbReference type="InterPro" id="IPR036390">
    <property type="entry name" value="WH_DNA-bd_sf"/>
</dbReference>
<proteinExistence type="predicted"/>
<organism evidence="1 2">
    <name type="scientific">Pyrenophora seminiperda CCB06</name>
    <dbReference type="NCBI Taxonomy" id="1302712"/>
    <lineage>
        <taxon>Eukaryota</taxon>
        <taxon>Fungi</taxon>
        <taxon>Dikarya</taxon>
        <taxon>Ascomycota</taxon>
        <taxon>Pezizomycotina</taxon>
        <taxon>Dothideomycetes</taxon>
        <taxon>Pleosporomycetidae</taxon>
        <taxon>Pleosporales</taxon>
        <taxon>Pleosporineae</taxon>
        <taxon>Pleosporaceae</taxon>
        <taxon>Pyrenophora</taxon>
    </lineage>
</organism>
<evidence type="ECO:0000313" key="2">
    <source>
        <dbReference type="Proteomes" id="UP000265663"/>
    </source>
</evidence>
<dbReference type="InterPro" id="IPR029063">
    <property type="entry name" value="SAM-dependent_MTases_sf"/>
</dbReference>
<dbReference type="SUPFAM" id="SSF46785">
    <property type="entry name" value="Winged helix' DNA-binding domain"/>
    <property type="match status" value="1"/>
</dbReference>
<dbReference type="GO" id="GO:0008168">
    <property type="term" value="F:methyltransferase activity"/>
    <property type="evidence" value="ECO:0007669"/>
    <property type="project" value="UniProtKB-KW"/>
</dbReference>
<reference evidence="1 2" key="1">
    <citation type="journal article" date="2014" name="PLoS ONE">
        <title>De novo Genome Assembly of the Fungal Plant Pathogen Pyrenophora semeniperda.</title>
        <authorList>
            <person name="Soliai M.M."/>
            <person name="Meyer S.E."/>
            <person name="Udall J.A."/>
            <person name="Elzinga D.E."/>
            <person name="Hermansen R.A."/>
            <person name="Bodily P.M."/>
            <person name="Hart A.A."/>
            <person name="Coleman C.E."/>
        </authorList>
    </citation>
    <scope>NUCLEOTIDE SEQUENCE [LARGE SCALE GENOMIC DNA]</scope>
    <source>
        <strain evidence="1 2">CCB06</strain>
        <tissue evidence="1">Mycelium</tissue>
    </source>
</reference>
<dbReference type="AlphaFoldDB" id="A0A3M7LVT8"/>
<dbReference type="PANTHER" id="PTHR43712:SF15">
    <property type="entry name" value="MONODICTYPHENONE CLUSTER TRANSCRIPTIONAL COACTIVATOR MDPA"/>
    <property type="match status" value="1"/>
</dbReference>
<dbReference type="Proteomes" id="UP000265663">
    <property type="component" value="Unassembled WGS sequence"/>
</dbReference>
<keyword evidence="1" id="KW-0489">Methyltransferase</keyword>
<protein>
    <submittedName>
        <fullName evidence="1">O-methyltransferase family</fullName>
    </submittedName>
</protein>